<feature type="domain" description="DUF6457" evidence="1">
    <location>
        <begin position="2"/>
        <end position="74"/>
    </location>
</feature>
<accession>A0A6A9UZE6</accession>
<gene>
    <name evidence="2" type="ORF">GC722_14405</name>
</gene>
<sequence length="77" mass="7998">MWLAELSDELGLDLDLGEDDVHAVLDLARDAAHQVTRPAAPLTTFLAGVAVGRGATVGATTAAATRLALSRDETRTV</sequence>
<dbReference type="Pfam" id="PF20058">
    <property type="entry name" value="DUF6457"/>
    <property type="match status" value="1"/>
</dbReference>
<evidence type="ECO:0000259" key="1">
    <source>
        <dbReference type="Pfam" id="PF20058"/>
    </source>
</evidence>
<evidence type="ECO:0000313" key="3">
    <source>
        <dbReference type="Proteomes" id="UP000435304"/>
    </source>
</evidence>
<name>A0A6A9UZE6_9ACTN</name>
<dbReference type="EMBL" id="WPCU01000010">
    <property type="protein sequence ID" value="MVA77207.1"/>
    <property type="molecule type" value="Genomic_DNA"/>
</dbReference>
<evidence type="ECO:0000313" key="2">
    <source>
        <dbReference type="EMBL" id="MVA77207.1"/>
    </source>
</evidence>
<proteinExistence type="predicted"/>
<dbReference type="InterPro" id="IPR045598">
    <property type="entry name" value="DUF6457"/>
</dbReference>
<keyword evidence="3" id="KW-1185">Reference proteome</keyword>
<dbReference type="Proteomes" id="UP000435304">
    <property type="component" value="Unassembled WGS sequence"/>
</dbReference>
<protein>
    <submittedName>
        <fullName evidence="2">Molybdopterin-guanine dinucleotide biosynthesis protein</fullName>
    </submittedName>
</protein>
<reference evidence="2 3" key="1">
    <citation type="submission" date="2019-12" db="EMBL/GenBank/DDBJ databases">
        <title>Auraticoccus cholistani sp. nov., an actinomycete isolated from soil of Cholistan desert.</title>
        <authorList>
            <person name="Cheema M.T."/>
        </authorList>
    </citation>
    <scope>NUCLEOTIDE SEQUENCE [LARGE SCALE GENOMIC DNA]</scope>
    <source>
        <strain evidence="2 3">F435</strain>
    </source>
</reference>
<organism evidence="2 3">
    <name type="scientific">Auraticoccus cholistanensis</name>
    <dbReference type="NCBI Taxonomy" id="2656650"/>
    <lineage>
        <taxon>Bacteria</taxon>
        <taxon>Bacillati</taxon>
        <taxon>Actinomycetota</taxon>
        <taxon>Actinomycetes</taxon>
        <taxon>Propionibacteriales</taxon>
        <taxon>Propionibacteriaceae</taxon>
        <taxon>Auraticoccus</taxon>
    </lineage>
</organism>
<comment type="caution">
    <text evidence="2">The sequence shown here is derived from an EMBL/GenBank/DDBJ whole genome shotgun (WGS) entry which is preliminary data.</text>
</comment>
<dbReference type="AlphaFoldDB" id="A0A6A9UZE6"/>